<protein>
    <recommendedName>
        <fullName evidence="4">Carboxylesterase type B domain-containing protein</fullName>
    </recommendedName>
</protein>
<organism evidence="5 6">
    <name type="scientific">Allacma fusca</name>
    <dbReference type="NCBI Taxonomy" id="39272"/>
    <lineage>
        <taxon>Eukaryota</taxon>
        <taxon>Metazoa</taxon>
        <taxon>Ecdysozoa</taxon>
        <taxon>Arthropoda</taxon>
        <taxon>Hexapoda</taxon>
        <taxon>Collembola</taxon>
        <taxon>Symphypleona</taxon>
        <taxon>Sminthuridae</taxon>
        <taxon>Allacma</taxon>
    </lineage>
</organism>
<dbReference type="AlphaFoldDB" id="A0A8J2PDD5"/>
<feature type="non-terminal residue" evidence="5">
    <location>
        <position position="228"/>
    </location>
</feature>
<feature type="domain" description="Carboxylesterase type B" evidence="4">
    <location>
        <begin position="66"/>
        <end position="159"/>
    </location>
</feature>
<dbReference type="InterPro" id="IPR002018">
    <property type="entry name" value="CarbesteraseB"/>
</dbReference>
<evidence type="ECO:0000256" key="3">
    <source>
        <dbReference type="SAM" id="MobiDB-lite"/>
    </source>
</evidence>
<dbReference type="Proteomes" id="UP000708208">
    <property type="component" value="Unassembled WGS sequence"/>
</dbReference>
<feature type="region of interest" description="Disordered" evidence="3">
    <location>
        <begin position="198"/>
        <end position="228"/>
    </location>
</feature>
<accession>A0A8J2PDD5</accession>
<feature type="compositionally biased region" description="Polar residues" evidence="3">
    <location>
        <begin position="198"/>
        <end position="208"/>
    </location>
</feature>
<keyword evidence="2" id="KW-0325">Glycoprotein</keyword>
<evidence type="ECO:0000256" key="1">
    <source>
        <dbReference type="ARBA" id="ARBA00005964"/>
    </source>
</evidence>
<proteinExistence type="inferred from homology"/>
<evidence type="ECO:0000259" key="4">
    <source>
        <dbReference type="Pfam" id="PF00135"/>
    </source>
</evidence>
<comment type="similarity">
    <text evidence="1">Belongs to the type-B carboxylesterase/lipase family.</text>
</comment>
<dbReference type="EMBL" id="CAJVCH010443881">
    <property type="protein sequence ID" value="CAG7819252.1"/>
    <property type="molecule type" value="Genomic_DNA"/>
</dbReference>
<dbReference type="OrthoDB" id="3200163at2759"/>
<dbReference type="InterPro" id="IPR051093">
    <property type="entry name" value="Neuroligin/BSAL"/>
</dbReference>
<keyword evidence="6" id="KW-1185">Reference proteome</keyword>
<feature type="compositionally biased region" description="Basic and acidic residues" evidence="3">
    <location>
        <begin position="45"/>
        <end position="55"/>
    </location>
</feature>
<comment type="caution">
    <text evidence="5">The sequence shown here is derived from an EMBL/GenBank/DDBJ whole genome shotgun (WGS) entry which is preliminary data.</text>
</comment>
<reference evidence="5" key="1">
    <citation type="submission" date="2021-06" db="EMBL/GenBank/DDBJ databases">
        <authorList>
            <person name="Hodson N. C."/>
            <person name="Mongue J. A."/>
            <person name="Jaron S. K."/>
        </authorList>
    </citation>
    <scope>NUCLEOTIDE SEQUENCE</scope>
</reference>
<gene>
    <name evidence="5" type="ORF">AFUS01_LOCUS29713</name>
</gene>
<dbReference type="Pfam" id="PF00135">
    <property type="entry name" value="COesterase"/>
    <property type="match status" value="1"/>
</dbReference>
<dbReference type="PANTHER" id="PTHR43903">
    <property type="entry name" value="NEUROLIGIN"/>
    <property type="match status" value="1"/>
</dbReference>
<feature type="region of interest" description="Disordered" evidence="3">
    <location>
        <begin position="95"/>
        <end position="121"/>
    </location>
</feature>
<evidence type="ECO:0000313" key="5">
    <source>
        <dbReference type="EMBL" id="CAG7819252.1"/>
    </source>
</evidence>
<name>A0A8J2PDD5_9HEXA</name>
<evidence type="ECO:0000313" key="6">
    <source>
        <dbReference type="Proteomes" id="UP000708208"/>
    </source>
</evidence>
<feature type="region of interest" description="Disordered" evidence="3">
    <location>
        <begin position="33"/>
        <end position="55"/>
    </location>
</feature>
<sequence length="228" mass="24558">MEDIISGERLGCVHGEDVIYVFGVPLFFHSTPSTSGSGGSSLGGDHTDLGLRSGEDDGTPKLGFFSGNFTRNEVQLSQTVMLLWANFIRTGNPNEGYADTDGGSGAQSSSSSSNRLVGDKSKTKMVEWPPYDPLYKKYLAIDMKPRVRTHYRAHKLSFWLHLVPDLMKNGYGASGNHHALSNPPGFGNSNAGQAVLSSLDSSAQNTSTPSPPTIQLVGPPLWEHNPNH</sequence>
<evidence type="ECO:0000256" key="2">
    <source>
        <dbReference type="ARBA" id="ARBA00023180"/>
    </source>
</evidence>